<feature type="chain" id="PRO_5011303355" evidence="2">
    <location>
        <begin position="22"/>
        <end position="170"/>
    </location>
</feature>
<comment type="caution">
    <text evidence="3">The sequence shown here is derived from an EMBL/GenBank/DDBJ whole genome shotgun (WGS) entry which is preliminary data.</text>
</comment>
<organism evidence="3 4">
    <name type="scientific">Acidovorax kalamii</name>
    <dbReference type="NCBI Taxonomy" id="2004485"/>
    <lineage>
        <taxon>Bacteria</taxon>
        <taxon>Pseudomonadati</taxon>
        <taxon>Pseudomonadota</taxon>
        <taxon>Betaproteobacteria</taxon>
        <taxon>Burkholderiales</taxon>
        <taxon>Comamonadaceae</taxon>
        <taxon>Acidovorax</taxon>
    </lineage>
</organism>
<sequence length="170" mass="18924">MRLIYRAAALAAAAFSLIALTACDPQRISELKEGVSTEADVRDRFGAPENVWDEPGGARTFEYNRQPAGQVNYMITIGPDGRMTALRQVLTPETFARVSPGMRMDEVRRLLGKPAKSTPYELKKETWVDWRYLEAPNQAKVFTVVHGPDHVVLRTQTGADMDAPEFKGGK</sequence>
<gene>
    <name evidence="3" type="ORF">CBY09_19795</name>
</gene>
<protein>
    <submittedName>
        <fullName evidence="3">Outer membrane protein assembly factor BamE</fullName>
    </submittedName>
</protein>
<keyword evidence="1 2" id="KW-0732">Signal</keyword>
<dbReference type="EMBL" id="NOIG01000012">
    <property type="protein sequence ID" value="OYD48280.1"/>
    <property type="molecule type" value="Genomic_DNA"/>
</dbReference>
<evidence type="ECO:0000256" key="2">
    <source>
        <dbReference type="SAM" id="SignalP"/>
    </source>
</evidence>
<feature type="signal peptide" evidence="2">
    <location>
        <begin position="1"/>
        <end position="21"/>
    </location>
</feature>
<proteinExistence type="predicted"/>
<dbReference type="AlphaFoldDB" id="A0A235EH18"/>
<dbReference type="PROSITE" id="PS51257">
    <property type="entry name" value="PROKAR_LIPOPROTEIN"/>
    <property type="match status" value="1"/>
</dbReference>
<dbReference type="OrthoDB" id="5297256at2"/>
<accession>A0A235EH18</accession>
<dbReference type="RefSeq" id="WP_094291289.1">
    <property type="nucleotide sequence ID" value="NZ_NOIG01000012.1"/>
</dbReference>
<dbReference type="InterPro" id="IPR037873">
    <property type="entry name" value="BamE-like"/>
</dbReference>
<name>A0A235EH18_9BURK</name>
<dbReference type="Proteomes" id="UP000215441">
    <property type="component" value="Unassembled WGS sequence"/>
</dbReference>
<keyword evidence="4" id="KW-1185">Reference proteome</keyword>
<reference evidence="3 4" key="1">
    <citation type="submission" date="2017-07" db="EMBL/GenBank/DDBJ databases">
        <title>Acidovorax KNDSW TSA 6 genome sequence and assembly.</title>
        <authorList>
            <person name="Mayilraj S."/>
        </authorList>
    </citation>
    <scope>NUCLEOTIDE SEQUENCE [LARGE SCALE GENOMIC DNA]</scope>
    <source>
        <strain evidence="3 4">KNDSW-TSA6</strain>
    </source>
</reference>
<evidence type="ECO:0000256" key="1">
    <source>
        <dbReference type="ARBA" id="ARBA00022729"/>
    </source>
</evidence>
<evidence type="ECO:0000313" key="4">
    <source>
        <dbReference type="Proteomes" id="UP000215441"/>
    </source>
</evidence>
<evidence type="ECO:0000313" key="3">
    <source>
        <dbReference type="EMBL" id="OYD48280.1"/>
    </source>
</evidence>
<dbReference type="Gene3D" id="3.30.1450.10">
    <property type="match status" value="1"/>
</dbReference>